<dbReference type="AlphaFoldDB" id="A0A229SQB0"/>
<dbReference type="Proteomes" id="UP000215199">
    <property type="component" value="Unassembled WGS sequence"/>
</dbReference>
<dbReference type="Pfam" id="PF00106">
    <property type="entry name" value="adh_short"/>
    <property type="match status" value="1"/>
</dbReference>
<keyword evidence="3" id="KW-1185">Reference proteome</keyword>
<dbReference type="GO" id="GO:0016491">
    <property type="term" value="F:oxidoreductase activity"/>
    <property type="evidence" value="ECO:0007669"/>
    <property type="project" value="UniProtKB-KW"/>
</dbReference>
<dbReference type="EMBL" id="NMUL01000051">
    <property type="protein sequence ID" value="OXM61012.1"/>
    <property type="molecule type" value="Genomic_DNA"/>
</dbReference>
<name>A0A229SQB0_9PSEU</name>
<dbReference type="RefSeq" id="WP_093952829.1">
    <property type="nucleotide sequence ID" value="NZ_NMUL01000051.1"/>
</dbReference>
<organism evidence="2 3">
    <name type="scientific">Amycolatopsis vastitatis</name>
    <dbReference type="NCBI Taxonomy" id="1905142"/>
    <lineage>
        <taxon>Bacteria</taxon>
        <taxon>Bacillati</taxon>
        <taxon>Actinomycetota</taxon>
        <taxon>Actinomycetes</taxon>
        <taxon>Pseudonocardiales</taxon>
        <taxon>Pseudonocardiaceae</taxon>
        <taxon>Amycolatopsis</taxon>
    </lineage>
</organism>
<dbReference type="InterPro" id="IPR002347">
    <property type="entry name" value="SDR_fam"/>
</dbReference>
<accession>A0A229SQB0</accession>
<comment type="caution">
    <text evidence="2">The sequence shown here is derived from an EMBL/GenBank/DDBJ whole genome shotgun (WGS) entry which is preliminary data.</text>
</comment>
<dbReference type="OrthoDB" id="9785826at2"/>
<dbReference type="PANTHER" id="PTHR43157:SF31">
    <property type="entry name" value="PHOSPHATIDYLINOSITOL-GLYCAN BIOSYNTHESIS CLASS F PROTEIN"/>
    <property type="match status" value="1"/>
</dbReference>
<reference evidence="3" key="1">
    <citation type="submission" date="2017-07" db="EMBL/GenBank/DDBJ databases">
        <title>Comparative genome mining reveals phylogenetic distribution patterns of secondary metabolites in Amycolatopsis.</title>
        <authorList>
            <person name="Adamek M."/>
            <person name="Alanjary M."/>
            <person name="Sales-Ortells H."/>
            <person name="Goodfellow M."/>
            <person name="Bull A.T."/>
            <person name="Kalinowski J."/>
            <person name="Ziemert N."/>
        </authorList>
    </citation>
    <scope>NUCLEOTIDE SEQUENCE [LARGE SCALE GENOMIC DNA]</scope>
    <source>
        <strain evidence="3">H5</strain>
    </source>
</reference>
<evidence type="ECO:0000313" key="3">
    <source>
        <dbReference type="Proteomes" id="UP000215199"/>
    </source>
</evidence>
<evidence type="ECO:0000256" key="1">
    <source>
        <dbReference type="ARBA" id="ARBA00023002"/>
    </source>
</evidence>
<dbReference type="PRINTS" id="PR00081">
    <property type="entry name" value="GDHRDH"/>
</dbReference>
<keyword evidence="1" id="KW-0560">Oxidoreductase</keyword>
<protein>
    <submittedName>
        <fullName evidence="2">Short-chain dehydrogenase</fullName>
    </submittedName>
</protein>
<gene>
    <name evidence="2" type="ORF">CF165_40230</name>
</gene>
<dbReference type="SUPFAM" id="SSF51735">
    <property type="entry name" value="NAD(P)-binding Rossmann-fold domains"/>
    <property type="match status" value="1"/>
</dbReference>
<sequence length="243" mass="26249">MSRIFVTGSVEGLGRSAAEALISAGHELVVHARNDRRADALDDLVAKGAHVVVGDLARMDDVRAVAEGVNRLGRMDAVIHNAGVEQGASLLPVNVVAPYVLTALIERPARLVYISSGMHRGGRPDLTDVDWSGARRTHSYSDSKLFVTALALFIARTWPDVFTNVVDPGWVPTRMGGAAASDDLRLGHVTQAWLVGSDDPEVQVTGRYWFHQARQQPAPATGDEAFQEELVYSLARYTGVTLP</sequence>
<dbReference type="Gene3D" id="3.40.50.720">
    <property type="entry name" value="NAD(P)-binding Rossmann-like Domain"/>
    <property type="match status" value="1"/>
</dbReference>
<dbReference type="PANTHER" id="PTHR43157">
    <property type="entry name" value="PHOSPHATIDYLINOSITOL-GLYCAN BIOSYNTHESIS CLASS F PROTEIN-RELATED"/>
    <property type="match status" value="1"/>
</dbReference>
<evidence type="ECO:0000313" key="2">
    <source>
        <dbReference type="EMBL" id="OXM61012.1"/>
    </source>
</evidence>
<dbReference type="InterPro" id="IPR036291">
    <property type="entry name" value="NAD(P)-bd_dom_sf"/>
</dbReference>
<proteinExistence type="predicted"/>